<reference evidence="2" key="1">
    <citation type="journal article" date="2014" name="Proc. Natl. Acad. Sci. U.S.A.">
        <title>Extensive sampling of basidiomycete genomes demonstrates inadequacy of the white-rot/brown-rot paradigm for wood decay fungi.</title>
        <authorList>
            <person name="Riley R."/>
            <person name="Salamov A.A."/>
            <person name="Brown D.W."/>
            <person name="Nagy L.G."/>
            <person name="Floudas D."/>
            <person name="Held B.W."/>
            <person name="Levasseur A."/>
            <person name="Lombard V."/>
            <person name="Morin E."/>
            <person name="Otillar R."/>
            <person name="Lindquist E.A."/>
            <person name="Sun H."/>
            <person name="LaButti K.M."/>
            <person name="Schmutz J."/>
            <person name="Jabbour D."/>
            <person name="Luo H."/>
            <person name="Baker S.E."/>
            <person name="Pisabarro A.G."/>
            <person name="Walton J.D."/>
            <person name="Blanchette R.A."/>
            <person name="Henrissat B."/>
            <person name="Martin F."/>
            <person name="Cullen D."/>
            <person name="Hibbett D.S."/>
            <person name="Grigoriev I.V."/>
        </authorList>
    </citation>
    <scope>NUCLEOTIDE SEQUENCE [LARGE SCALE GENOMIC DNA]</scope>
    <source>
        <strain evidence="2">CBS 339.88</strain>
    </source>
</reference>
<evidence type="ECO:0000313" key="1">
    <source>
        <dbReference type="EMBL" id="KDR68112.1"/>
    </source>
</evidence>
<protein>
    <submittedName>
        <fullName evidence="1">Uncharacterized protein</fullName>
    </submittedName>
</protein>
<organism evidence="1 2">
    <name type="scientific">Galerina marginata (strain CBS 339.88)</name>
    <dbReference type="NCBI Taxonomy" id="685588"/>
    <lineage>
        <taxon>Eukaryota</taxon>
        <taxon>Fungi</taxon>
        <taxon>Dikarya</taxon>
        <taxon>Basidiomycota</taxon>
        <taxon>Agaricomycotina</taxon>
        <taxon>Agaricomycetes</taxon>
        <taxon>Agaricomycetidae</taxon>
        <taxon>Agaricales</taxon>
        <taxon>Agaricineae</taxon>
        <taxon>Strophariaceae</taxon>
        <taxon>Galerina</taxon>
    </lineage>
</organism>
<gene>
    <name evidence="1" type="ORF">GALMADRAFT_1051766</name>
</gene>
<evidence type="ECO:0000313" key="2">
    <source>
        <dbReference type="Proteomes" id="UP000027222"/>
    </source>
</evidence>
<accession>A0A067SDN4</accession>
<dbReference type="EMBL" id="KL142410">
    <property type="protein sequence ID" value="KDR68112.1"/>
    <property type="molecule type" value="Genomic_DNA"/>
</dbReference>
<dbReference type="HOGENOM" id="CLU_2038264_0_0_1"/>
<name>A0A067SDN4_GALM3</name>
<proteinExistence type="predicted"/>
<keyword evidence="2" id="KW-1185">Reference proteome</keyword>
<sequence length="127" mass="14274">MLVVIRRSCLSKKRCLAPKRNGSSRLQQVLLVVCGPPGKHIRVSGIDFEQVFRLLVDDSRPVSPFIFVALTWLDLTYDEVGFVTGRPLGERDFPATVRLELQRRPTRVFDSVKVGNTGYNSCVQSVP</sequence>
<dbReference type="AlphaFoldDB" id="A0A067SDN4"/>
<dbReference type="Proteomes" id="UP000027222">
    <property type="component" value="Unassembled WGS sequence"/>
</dbReference>